<dbReference type="EMBL" id="JBFNQN010000016">
    <property type="protein sequence ID" value="MEW9267198.1"/>
    <property type="molecule type" value="Genomic_DNA"/>
</dbReference>
<feature type="domain" description="N-acetyltransferase" evidence="2">
    <location>
        <begin position="1"/>
        <end position="131"/>
    </location>
</feature>
<dbReference type="PANTHER" id="PTHR13947:SF37">
    <property type="entry name" value="LD18367P"/>
    <property type="match status" value="1"/>
</dbReference>
<dbReference type="InterPro" id="IPR016181">
    <property type="entry name" value="Acyl_CoA_acyltransferase"/>
</dbReference>
<sequence length="131" mass="14310">MRDHLPAVPALAEKLVGVQQSLGEAGASLLVARRGPTVEGFCVLVPQGPVLEVRYLATDPTAWGAGVGRALLESVLTRARTEAFERCELWVIADNARAVALYERLGWTATERVEERGSAGRPERLFMHRFA</sequence>
<dbReference type="Gene3D" id="3.40.630.30">
    <property type="match status" value="1"/>
</dbReference>
<evidence type="ECO:0000313" key="3">
    <source>
        <dbReference type="EMBL" id="MEW9267198.1"/>
    </source>
</evidence>
<dbReference type="RefSeq" id="WP_367640436.1">
    <property type="nucleotide sequence ID" value="NZ_JBFNQN010000016.1"/>
</dbReference>
<dbReference type="PANTHER" id="PTHR13947">
    <property type="entry name" value="GNAT FAMILY N-ACETYLTRANSFERASE"/>
    <property type="match status" value="1"/>
</dbReference>
<accession>A0ABV3PC46</accession>
<evidence type="ECO:0000259" key="2">
    <source>
        <dbReference type="PROSITE" id="PS51186"/>
    </source>
</evidence>
<dbReference type="InterPro" id="IPR050769">
    <property type="entry name" value="NAT_camello-type"/>
</dbReference>
<dbReference type="Proteomes" id="UP001555826">
    <property type="component" value="Unassembled WGS sequence"/>
</dbReference>
<dbReference type="SUPFAM" id="SSF55729">
    <property type="entry name" value="Acyl-CoA N-acyltransferases (Nat)"/>
    <property type="match status" value="1"/>
</dbReference>
<name>A0ABV3PC46_9ACTN</name>
<dbReference type="InterPro" id="IPR000182">
    <property type="entry name" value="GNAT_dom"/>
</dbReference>
<dbReference type="CDD" id="cd04301">
    <property type="entry name" value="NAT_SF"/>
    <property type="match status" value="1"/>
</dbReference>
<proteinExistence type="predicted"/>
<evidence type="ECO:0000256" key="1">
    <source>
        <dbReference type="ARBA" id="ARBA00022679"/>
    </source>
</evidence>
<comment type="caution">
    <text evidence="3">The sequence shown here is derived from an EMBL/GenBank/DDBJ whole genome shotgun (WGS) entry which is preliminary data.</text>
</comment>
<dbReference type="PROSITE" id="PS51186">
    <property type="entry name" value="GNAT"/>
    <property type="match status" value="1"/>
</dbReference>
<reference evidence="3 4" key="1">
    <citation type="submission" date="2024-07" db="EMBL/GenBank/DDBJ databases">
        <authorList>
            <person name="Thanompreechachai J."/>
            <person name="Duangmal K."/>
        </authorList>
    </citation>
    <scope>NUCLEOTIDE SEQUENCE [LARGE SCALE GENOMIC DNA]</scope>
    <source>
        <strain evidence="3 4">KCTC 19886</strain>
    </source>
</reference>
<evidence type="ECO:0000313" key="4">
    <source>
        <dbReference type="Proteomes" id="UP001555826"/>
    </source>
</evidence>
<protein>
    <submittedName>
        <fullName evidence="3">GNAT family N-acetyltransferase</fullName>
    </submittedName>
</protein>
<dbReference type="Pfam" id="PF00583">
    <property type="entry name" value="Acetyltransf_1"/>
    <property type="match status" value="1"/>
</dbReference>
<keyword evidence="1" id="KW-0808">Transferase</keyword>
<keyword evidence="4" id="KW-1185">Reference proteome</keyword>
<gene>
    <name evidence="3" type="ORF">AB1207_20805</name>
</gene>
<organism evidence="3 4">
    <name type="scientific">Kineococcus endophyticus</name>
    <dbReference type="NCBI Taxonomy" id="1181883"/>
    <lineage>
        <taxon>Bacteria</taxon>
        <taxon>Bacillati</taxon>
        <taxon>Actinomycetota</taxon>
        <taxon>Actinomycetes</taxon>
        <taxon>Kineosporiales</taxon>
        <taxon>Kineosporiaceae</taxon>
        <taxon>Kineococcus</taxon>
    </lineage>
</organism>